<name>A0A6P4ATZ8_ZIZJJ</name>
<evidence type="ECO:0000259" key="6">
    <source>
        <dbReference type="Pfam" id="PF03088"/>
    </source>
</evidence>
<evidence type="ECO:0000313" key="7">
    <source>
        <dbReference type="Proteomes" id="UP001652623"/>
    </source>
</evidence>
<evidence type="ECO:0000256" key="3">
    <source>
        <dbReference type="ARBA" id="ARBA00022553"/>
    </source>
</evidence>
<evidence type="ECO:0000256" key="1">
    <source>
        <dbReference type="ARBA" id="ARBA00004116"/>
    </source>
</evidence>
<feature type="domain" description="Strictosidine synthase conserved region" evidence="6">
    <location>
        <begin position="158"/>
        <end position="242"/>
    </location>
</feature>
<dbReference type="GO" id="GO:0012505">
    <property type="term" value="C:endomembrane system"/>
    <property type="evidence" value="ECO:0007669"/>
    <property type="project" value="TreeGrafter"/>
</dbReference>
<dbReference type="Pfam" id="PF03088">
    <property type="entry name" value="Str_synth"/>
    <property type="match status" value="1"/>
</dbReference>
<comment type="subcellular location">
    <subcellularLocation>
        <location evidence="1">Vacuole</location>
    </subcellularLocation>
</comment>
<dbReference type="SUPFAM" id="SSF63829">
    <property type="entry name" value="Calcium-dependent phosphotriesterase"/>
    <property type="match status" value="1"/>
</dbReference>
<keyword evidence="5" id="KW-0325">Glycoprotein</keyword>
<keyword evidence="3" id="KW-0597">Phosphoprotein</keyword>
<keyword evidence="4" id="KW-0926">Vacuole</keyword>
<dbReference type="InterPro" id="IPR018119">
    <property type="entry name" value="Strictosidine_synth_cons-reg"/>
</dbReference>
<keyword evidence="7" id="KW-1185">Reference proteome</keyword>
<organism evidence="7 8">
    <name type="scientific">Ziziphus jujuba</name>
    <name type="common">Chinese jujube</name>
    <name type="synonym">Ziziphus sativa</name>
    <dbReference type="NCBI Taxonomy" id="326968"/>
    <lineage>
        <taxon>Eukaryota</taxon>
        <taxon>Viridiplantae</taxon>
        <taxon>Streptophyta</taxon>
        <taxon>Embryophyta</taxon>
        <taxon>Tracheophyta</taxon>
        <taxon>Spermatophyta</taxon>
        <taxon>Magnoliopsida</taxon>
        <taxon>eudicotyledons</taxon>
        <taxon>Gunneridae</taxon>
        <taxon>Pentapetalae</taxon>
        <taxon>rosids</taxon>
        <taxon>fabids</taxon>
        <taxon>Rosales</taxon>
        <taxon>Rhamnaceae</taxon>
        <taxon>Paliureae</taxon>
        <taxon>Ziziphus</taxon>
    </lineage>
</organism>
<dbReference type="InterPro" id="IPR011042">
    <property type="entry name" value="6-blade_b-propeller_TolB-like"/>
</dbReference>
<comment type="similarity">
    <text evidence="2">Belongs to the strictosidine synthase family.</text>
</comment>
<proteinExistence type="inferred from homology"/>
<reference evidence="8" key="1">
    <citation type="submission" date="2025-08" db="UniProtKB">
        <authorList>
            <consortium name="RefSeq"/>
        </authorList>
    </citation>
    <scope>IDENTIFICATION</scope>
    <source>
        <tissue evidence="8">Seedling</tissue>
    </source>
</reference>
<dbReference type="InParanoid" id="A0A6P4ATZ8"/>
<dbReference type="PANTHER" id="PTHR10426">
    <property type="entry name" value="STRICTOSIDINE SYNTHASE-RELATED"/>
    <property type="match status" value="1"/>
</dbReference>
<protein>
    <submittedName>
        <fullName evidence="8">Protein STRICTOSIDINE SYNTHASE-LIKE 7 isoform X1</fullName>
    </submittedName>
</protein>
<gene>
    <name evidence="8" type="primary">LOC107424325</name>
</gene>
<evidence type="ECO:0000313" key="8">
    <source>
        <dbReference type="RefSeq" id="XP_015889580.1"/>
    </source>
</evidence>
<dbReference type="RefSeq" id="XP_015889580.1">
    <property type="nucleotide sequence ID" value="XM_016034094.4"/>
</dbReference>
<dbReference type="GO" id="GO:0016787">
    <property type="term" value="F:hydrolase activity"/>
    <property type="evidence" value="ECO:0007669"/>
    <property type="project" value="TreeGrafter"/>
</dbReference>
<dbReference type="Gene3D" id="2.120.10.30">
    <property type="entry name" value="TolB, C-terminal domain"/>
    <property type="match status" value="1"/>
</dbReference>
<dbReference type="Pfam" id="PF20067">
    <property type="entry name" value="SSL_N"/>
    <property type="match status" value="1"/>
</dbReference>
<evidence type="ECO:0000256" key="2">
    <source>
        <dbReference type="ARBA" id="ARBA00009191"/>
    </source>
</evidence>
<dbReference type="AlphaFoldDB" id="A0A6P4ATZ8"/>
<evidence type="ECO:0000256" key="5">
    <source>
        <dbReference type="ARBA" id="ARBA00023180"/>
    </source>
</evidence>
<accession>A0A6P4ATZ8</accession>
<dbReference type="GeneID" id="107424325"/>
<evidence type="ECO:0000256" key="4">
    <source>
        <dbReference type="ARBA" id="ARBA00022554"/>
    </source>
</evidence>
<dbReference type="PANTHER" id="PTHR10426:SF88">
    <property type="entry name" value="ADIPOCYTE PLASMA MEMBRANE-ASSOCIATED PROTEIN HEMOMUCIN-RELATED"/>
    <property type="match status" value="1"/>
</dbReference>
<dbReference type="Proteomes" id="UP001652623">
    <property type="component" value="Chromosome 7"/>
</dbReference>
<dbReference type="KEGG" id="zju:107424325"/>
<sequence length="368" mass="41084">MIPNILSMAMISISWLLISLFLMLNPIIITAAATIYSHLNSSTIFRSFQNDNVMVGLEKLGVGQLVGPEDLAYDTRSGLIYTGCADGWIKRVKVNKSNSHVTVENWVKTGGRPLGLAFGRNKEVIVADPQKGLLNVSRHGKVRLLTDQAEGVKFRLTDSVDVAKDGMVYFADASYKYSLSEFTLDFLEGKPHGRLLSYNPRTKRTRVLVRDLYFANGVAVSPDQNSIVFCETAMVRCRKYHRRGTKNGTVTSFVDNLPGLPDNIRYAGKGNYWIALAAAPTRDLDLALMRHSLMNLTLKEKYVGMRVDLINKGGVLKVDTKGNRKAHYFNPELSLISSGKKIGNHLYCGSLFYSYIIRINLRNHSQPT</sequence>
<dbReference type="GO" id="GO:0005773">
    <property type="term" value="C:vacuole"/>
    <property type="evidence" value="ECO:0007669"/>
    <property type="project" value="UniProtKB-SubCell"/>
</dbReference>